<keyword evidence="1" id="KW-1185">Reference proteome</keyword>
<organism evidence="1 2">
    <name type="scientific">Strongyloides stercoralis</name>
    <name type="common">Threadworm</name>
    <dbReference type="NCBI Taxonomy" id="6248"/>
    <lineage>
        <taxon>Eukaryota</taxon>
        <taxon>Metazoa</taxon>
        <taxon>Ecdysozoa</taxon>
        <taxon>Nematoda</taxon>
        <taxon>Chromadorea</taxon>
        <taxon>Rhabditida</taxon>
        <taxon>Tylenchina</taxon>
        <taxon>Panagrolaimomorpha</taxon>
        <taxon>Strongyloidoidea</taxon>
        <taxon>Strongyloididae</taxon>
        <taxon>Strongyloides</taxon>
    </lineage>
</organism>
<dbReference type="AlphaFoldDB" id="A0AAF5CS79"/>
<evidence type="ECO:0000313" key="2">
    <source>
        <dbReference type="WBParaSite" id="TCONS_00000247.p1"/>
    </source>
</evidence>
<reference evidence="2" key="1">
    <citation type="submission" date="2024-02" db="UniProtKB">
        <authorList>
            <consortium name="WormBaseParasite"/>
        </authorList>
    </citation>
    <scope>IDENTIFICATION</scope>
</reference>
<dbReference type="Proteomes" id="UP000035681">
    <property type="component" value="Unplaced"/>
</dbReference>
<evidence type="ECO:0000313" key="1">
    <source>
        <dbReference type="Proteomes" id="UP000035681"/>
    </source>
</evidence>
<protein>
    <submittedName>
        <fullName evidence="2">Uncharacterized protein</fullName>
    </submittedName>
</protein>
<accession>A0AAF5CS79</accession>
<proteinExistence type="predicted"/>
<sequence>MFNLNIDTLAAICFASSITFPEDPINGDEKGVIIQIACPDFDIIDKEQAKFDGDFICYFSSHKFNPFKTECQNIYGIYYSCYFKDCIDEYNEKEKSLMVLDNGTNSEFVKQMNYNKKKIVKGLQIC</sequence>
<dbReference type="WBParaSite" id="TCONS_00000247.p1">
    <property type="protein sequence ID" value="TCONS_00000247.p1"/>
    <property type="gene ID" value="XLOC_000262"/>
</dbReference>
<name>A0AAF5CS79_STRER</name>